<evidence type="ECO:0000259" key="11">
    <source>
        <dbReference type="PROSITE" id="PS50884"/>
    </source>
</evidence>
<feature type="compositionally biased region" description="Polar residues" evidence="10">
    <location>
        <begin position="92"/>
        <end position="124"/>
    </location>
</feature>
<evidence type="ECO:0000256" key="1">
    <source>
        <dbReference type="ARBA" id="ARBA00022723"/>
    </source>
</evidence>
<comment type="caution">
    <text evidence="12">The sequence shown here is derived from an EMBL/GenBank/DDBJ whole genome shotgun (WGS) entry which is preliminary data.</text>
</comment>
<evidence type="ECO:0000256" key="5">
    <source>
        <dbReference type="ARBA" id="ARBA00023125"/>
    </source>
</evidence>
<dbReference type="AlphaFoldDB" id="A0AAV5HVK9"/>
<keyword evidence="5 8" id="KW-0238">DNA-binding</keyword>
<evidence type="ECO:0000256" key="3">
    <source>
        <dbReference type="ARBA" id="ARBA00022833"/>
    </source>
</evidence>
<evidence type="ECO:0000256" key="10">
    <source>
        <dbReference type="SAM" id="MobiDB-lite"/>
    </source>
</evidence>
<evidence type="ECO:0000256" key="7">
    <source>
        <dbReference type="ARBA" id="ARBA00023242"/>
    </source>
</evidence>
<keyword evidence="13" id="KW-1185">Reference proteome</keyword>
<accession>A0AAV5HVK9</accession>
<name>A0AAV5HVK9_9ROSI</name>
<feature type="domain" description="Dof-type" evidence="11">
    <location>
        <begin position="29"/>
        <end position="83"/>
    </location>
</feature>
<protein>
    <recommendedName>
        <fullName evidence="9">Dof zinc finger protein</fullName>
    </recommendedName>
</protein>
<dbReference type="InterPro" id="IPR045174">
    <property type="entry name" value="Dof"/>
</dbReference>
<dbReference type="PANTHER" id="PTHR31992">
    <property type="entry name" value="DOF ZINC FINGER PROTEIN DOF1.4-RELATED"/>
    <property type="match status" value="1"/>
</dbReference>
<evidence type="ECO:0000256" key="9">
    <source>
        <dbReference type="RuleBase" id="RU369094"/>
    </source>
</evidence>
<dbReference type="Proteomes" id="UP001054252">
    <property type="component" value="Unassembled WGS sequence"/>
</dbReference>
<dbReference type="GO" id="GO:0008270">
    <property type="term" value="F:zinc ion binding"/>
    <property type="evidence" value="ECO:0007669"/>
    <property type="project" value="UniProtKB-KW"/>
</dbReference>
<dbReference type="Pfam" id="PF02701">
    <property type="entry name" value="Zn_ribbon_Dof"/>
    <property type="match status" value="1"/>
</dbReference>
<evidence type="ECO:0000256" key="2">
    <source>
        <dbReference type="ARBA" id="ARBA00022771"/>
    </source>
</evidence>
<evidence type="ECO:0000313" key="12">
    <source>
        <dbReference type="EMBL" id="GKU90612.1"/>
    </source>
</evidence>
<keyword evidence="3 9" id="KW-0862">Zinc</keyword>
<keyword evidence="2 8" id="KW-0863">Zinc-finger</keyword>
<reference evidence="12 13" key="1">
    <citation type="journal article" date="2021" name="Commun. Biol.">
        <title>The genome of Shorea leprosula (Dipterocarpaceae) highlights the ecological relevance of drought in aseasonal tropical rainforests.</title>
        <authorList>
            <person name="Ng K.K.S."/>
            <person name="Kobayashi M.J."/>
            <person name="Fawcett J.A."/>
            <person name="Hatakeyama M."/>
            <person name="Paape T."/>
            <person name="Ng C.H."/>
            <person name="Ang C.C."/>
            <person name="Tnah L.H."/>
            <person name="Lee C.T."/>
            <person name="Nishiyama T."/>
            <person name="Sese J."/>
            <person name="O'Brien M.J."/>
            <person name="Copetti D."/>
            <person name="Mohd Noor M.I."/>
            <person name="Ong R.C."/>
            <person name="Putra M."/>
            <person name="Sireger I.Z."/>
            <person name="Indrioko S."/>
            <person name="Kosugi Y."/>
            <person name="Izuno A."/>
            <person name="Isagi Y."/>
            <person name="Lee S.L."/>
            <person name="Shimizu K.K."/>
        </authorList>
    </citation>
    <scope>NUCLEOTIDE SEQUENCE [LARGE SCALE GENOMIC DNA]</scope>
    <source>
        <strain evidence="12">214</strain>
    </source>
</reference>
<dbReference type="InterPro" id="IPR003851">
    <property type="entry name" value="Znf_Dof"/>
</dbReference>
<evidence type="ECO:0000256" key="4">
    <source>
        <dbReference type="ARBA" id="ARBA00023015"/>
    </source>
</evidence>
<keyword evidence="4 9" id="KW-0805">Transcription regulation</keyword>
<organism evidence="12 13">
    <name type="scientific">Rubroshorea leprosula</name>
    <dbReference type="NCBI Taxonomy" id="152421"/>
    <lineage>
        <taxon>Eukaryota</taxon>
        <taxon>Viridiplantae</taxon>
        <taxon>Streptophyta</taxon>
        <taxon>Embryophyta</taxon>
        <taxon>Tracheophyta</taxon>
        <taxon>Spermatophyta</taxon>
        <taxon>Magnoliopsida</taxon>
        <taxon>eudicotyledons</taxon>
        <taxon>Gunneridae</taxon>
        <taxon>Pentapetalae</taxon>
        <taxon>rosids</taxon>
        <taxon>malvids</taxon>
        <taxon>Malvales</taxon>
        <taxon>Dipterocarpaceae</taxon>
        <taxon>Rubroshorea</taxon>
    </lineage>
</organism>
<dbReference type="GO" id="GO:0005634">
    <property type="term" value="C:nucleus"/>
    <property type="evidence" value="ECO:0007669"/>
    <property type="project" value="UniProtKB-SubCell"/>
</dbReference>
<dbReference type="GO" id="GO:0003700">
    <property type="term" value="F:DNA-binding transcription factor activity"/>
    <property type="evidence" value="ECO:0007669"/>
    <property type="project" value="UniProtKB-UniRule"/>
</dbReference>
<dbReference type="PROSITE" id="PS01361">
    <property type="entry name" value="ZF_DOF_1"/>
    <property type="match status" value="1"/>
</dbReference>
<comment type="subcellular location">
    <subcellularLocation>
        <location evidence="8 9">Nucleus</location>
    </subcellularLocation>
</comment>
<keyword evidence="7 8" id="KW-0539">Nucleus</keyword>
<dbReference type="PANTHER" id="PTHR31992:SF316">
    <property type="entry name" value="DOF ZINC FINGER PROTEIN DOF1.2"/>
    <property type="match status" value="1"/>
</dbReference>
<sequence>MYSLHDHTLHCPLLPPIGRNWKSTVELAPNCPRCASSNTKFCYYNNYSLSQPRYFCKGCRRYWTKGGSLRNIPVGGGCRRNRRANSARISQTDRGSSKTLNRFVPNRNSPESDPMSETGSSNGSSDIDLAVVFANFLNNNNNDDDDDDESASFSPDFVSQESAPVNETNSNSLKPDGSQNPSDPIQEMPQLLEGNIQTRPQEQSVQEFWETDMNPFGLQNLLNDEAVQDALWPDAATTSTATAANLSWQPVMQMQEFNSFSGDHDLLKNFSANLATDNWSTHFDPTNFETFFETLT</sequence>
<feature type="region of interest" description="Disordered" evidence="10">
    <location>
        <begin position="80"/>
        <end position="124"/>
    </location>
</feature>
<comment type="function">
    <text evidence="9">Transcription factor that binds specifically to a 5'-AA[AG]G-3' consensus core sequence.</text>
</comment>
<keyword evidence="1 9" id="KW-0479">Metal-binding</keyword>
<dbReference type="EMBL" id="BPVZ01000004">
    <property type="protein sequence ID" value="GKU90612.1"/>
    <property type="molecule type" value="Genomic_DNA"/>
</dbReference>
<evidence type="ECO:0000256" key="8">
    <source>
        <dbReference type="PROSITE-ProRule" id="PRU00071"/>
    </source>
</evidence>
<dbReference type="GO" id="GO:0003677">
    <property type="term" value="F:DNA binding"/>
    <property type="evidence" value="ECO:0007669"/>
    <property type="project" value="UniProtKB-UniRule"/>
</dbReference>
<evidence type="ECO:0000256" key="6">
    <source>
        <dbReference type="ARBA" id="ARBA00023163"/>
    </source>
</evidence>
<feature type="compositionally biased region" description="Polar residues" evidence="10">
    <location>
        <begin position="151"/>
        <end position="183"/>
    </location>
</feature>
<keyword evidence="6 9" id="KW-0804">Transcription</keyword>
<evidence type="ECO:0000313" key="13">
    <source>
        <dbReference type="Proteomes" id="UP001054252"/>
    </source>
</evidence>
<proteinExistence type="predicted"/>
<gene>
    <name evidence="12" type="ORF">SLEP1_g4586</name>
</gene>
<feature type="region of interest" description="Disordered" evidence="10">
    <location>
        <begin position="138"/>
        <end position="187"/>
    </location>
</feature>
<dbReference type="PROSITE" id="PS50884">
    <property type="entry name" value="ZF_DOF_2"/>
    <property type="match status" value="1"/>
</dbReference>